<name>A0A0B7IW64_9PROT</name>
<dbReference type="Proteomes" id="UP000056322">
    <property type="component" value="Chromosome 1"/>
</dbReference>
<dbReference type="Pfam" id="PF25583">
    <property type="entry name" value="WCX"/>
    <property type="match status" value="1"/>
</dbReference>
<keyword evidence="2" id="KW-0804">Transcription</keyword>
<dbReference type="SUPFAM" id="SSF46785">
    <property type="entry name" value="Winged helix' DNA-binding domain"/>
    <property type="match status" value="1"/>
</dbReference>
<dbReference type="KEGG" id="mbac:BN1209_1433"/>
<dbReference type="InterPro" id="IPR051534">
    <property type="entry name" value="CBASS_pafABC_assoc_protein"/>
</dbReference>
<evidence type="ECO:0000256" key="2">
    <source>
        <dbReference type="ARBA" id="ARBA00023163"/>
    </source>
</evidence>
<accession>A0A0B7IW64</accession>
<dbReference type="GO" id="GO:0003700">
    <property type="term" value="F:DNA-binding transcription factor activity"/>
    <property type="evidence" value="ECO:0007669"/>
    <property type="project" value="InterPro"/>
</dbReference>
<dbReference type="InterPro" id="IPR036388">
    <property type="entry name" value="WH-like_DNA-bd_sf"/>
</dbReference>
<evidence type="ECO:0000313" key="5">
    <source>
        <dbReference type="Proteomes" id="UP000056322"/>
    </source>
</evidence>
<dbReference type="HOGENOM" id="CLU_041141_4_1_4"/>
<dbReference type="InterPro" id="IPR013196">
    <property type="entry name" value="HTH_11"/>
</dbReference>
<dbReference type="InterPro" id="IPR057727">
    <property type="entry name" value="WCX_dom"/>
</dbReference>
<dbReference type="PROSITE" id="PS52050">
    <property type="entry name" value="WYL"/>
    <property type="match status" value="1"/>
</dbReference>
<dbReference type="Pfam" id="PF08279">
    <property type="entry name" value="HTH_11"/>
    <property type="match status" value="1"/>
</dbReference>
<keyword evidence="5" id="KW-1185">Reference proteome</keyword>
<dbReference type="Gene3D" id="1.10.10.10">
    <property type="entry name" value="Winged helix-like DNA-binding domain superfamily/Winged helix DNA-binding domain"/>
    <property type="match status" value="1"/>
</dbReference>
<dbReference type="PANTHER" id="PTHR34580:SF3">
    <property type="entry name" value="PROTEIN PAFB"/>
    <property type="match status" value="1"/>
</dbReference>
<dbReference type="InterPro" id="IPR001034">
    <property type="entry name" value="DeoR_HTH"/>
</dbReference>
<evidence type="ECO:0000313" key="4">
    <source>
        <dbReference type="EMBL" id="CEN56471.1"/>
    </source>
</evidence>
<dbReference type="PANTHER" id="PTHR34580">
    <property type="match status" value="1"/>
</dbReference>
<dbReference type="STRING" id="1581680.BN1209_1433"/>
<protein>
    <submittedName>
        <fullName evidence="4">Helix-turn-helix type 11 domain protein</fullName>
    </submittedName>
</protein>
<feature type="domain" description="HTH deoR-type" evidence="3">
    <location>
        <begin position="3"/>
        <end position="62"/>
    </location>
</feature>
<sequence>MSINERIYRIDQLLNDRKTVSFQELLDRLEVSPATLKRDLAYMRDRLNAPIVYDKEQNGCRFENNSENYALPGLWFSPEEIYALLTMQHLLSNLDGDGLLSKHVKPLQSRLLAMLEDSDSSFEEIQKRVKIEKMGSRKYDLEHFQEIGLALVKRKRLVIEYQSRSKDENTHREISPQRLIYYRDNWYLDGWCHSRNALRSFSIDAIKKAEILETKADEIDDNELNAELGSGYGIFAGKEVKWALLRFSPERAKWVATEKWHPAQKSKFLVDGSYELEVPYSDNRELLMDIMKHGSEVELISPQNLISELKLIISETHKLYK</sequence>
<dbReference type="Pfam" id="PF13280">
    <property type="entry name" value="WYL"/>
    <property type="match status" value="1"/>
</dbReference>
<dbReference type="OrthoDB" id="8555652at2"/>
<reference evidence="5" key="1">
    <citation type="submission" date="2014-12" db="EMBL/GenBank/DDBJ databases">
        <authorList>
            <person name="Salcher M.M."/>
        </authorList>
    </citation>
    <scope>NUCLEOTIDE SEQUENCE [LARGE SCALE GENOMIC DNA]</scope>
    <source>
        <strain evidence="5">MMS-10A-171</strain>
    </source>
</reference>
<dbReference type="EMBL" id="LN794158">
    <property type="protein sequence ID" value="CEN56471.1"/>
    <property type="molecule type" value="Genomic_DNA"/>
</dbReference>
<proteinExistence type="predicted"/>
<gene>
    <name evidence="4" type="ORF">BN1209_1433</name>
</gene>
<dbReference type="AlphaFoldDB" id="A0A0B7IW64"/>
<keyword evidence="1" id="KW-0805">Transcription regulation</keyword>
<dbReference type="InterPro" id="IPR026881">
    <property type="entry name" value="WYL_dom"/>
</dbReference>
<evidence type="ECO:0000256" key="1">
    <source>
        <dbReference type="ARBA" id="ARBA00023015"/>
    </source>
</evidence>
<organism evidence="4 5">
    <name type="scientific">Candidatus Methylopumilus turicensis</name>
    <dbReference type="NCBI Taxonomy" id="1581680"/>
    <lineage>
        <taxon>Bacteria</taxon>
        <taxon>Pseudomonadati</taxon>
        <taxon>Pseudomonadota</taxon>
        <taxon>Betaproteobacteria</taxon>
        <taxon>Nitrosomonadales</taxon>
        <taxon>Methylophilaceae</taxon>
        <taxon>Candidatus Methylopumilus</taxon>
    </lineage>
</organism>
<dbReference type="RefSeq" id="WP_045751557.1">
    <property type="nucleotide sequence ID" value="NZ_LN794158.1"/>
</dbReference>
<dbReference type="PROSITE" id="PS51000">
    <property type="entry name" value="HTH_DEOR_2"/>
    <property type="match status" value="1"/>
</dbReference>
<dbReference type="InterPro" id="IPR036390">
    <property type="entry name" value="WH_DNA-bd_sf"/>
</dbReference>
<evidence type="ECO:0000259" key="3">
    <source>
        <dbReference type="PROSITE" id="PS51000"/>
    </source>
</evidence>